<dbReference type="Pfam" id="PF07110">
    <property type="entry name" value="EthD"/>
    <property type="match status" value="1"/>
</dbReference>
<comment type="caution">
    <text evidence="2">The sequence shown here is derived from an EMBL/GenBank/DDBJ whole genome shotgun (WGS) entry which is preliminary data.</text>
</comment>
<evidence type="ECO:0000259" key="1">
    <source>
        <dbReference type="Pfam" id="PF07110"/>
    </source>
</evidence>
<name>A0ABV7EXH0_9BURK</name>
<dbReference type="EMBL" id="JBHRTP010000002">
    <property type="protein sequence ID" value="MFC3106465.1"/>
    <property type="molecule type" value="Genomic_DNA"/>
</dbReference>
<evidence type="ECO:0000313" key="2">
    <source>
        <dbReference type="EMBL" id="MFC3106465.1"/>
    </source>
</evidence>
<dbReference type="PANTHER" id="PTHR40260">
    <property type="entry name" value="BLR8190 PROTEIN"/>
    <property type="match status" value="1"/>
</dbReference>
<dbReference type="Gene3D" id="3.30.70.100">
    <property type="match status" value="1"/>
</dbReference>
<dbReference type="SUPFAM" id="SSF54909">
    <property type="entry name" value="Dimeric alpha+beta barrel"/>
    <property type="match status" value="1"/>
</dbReference>
<dbReference type="PANTHER" id="PTHR40260:SF2">
    <property type="entry name" value="BLR8190 PROTEIN"/>
    <property type="match status" value="1"/>
</dbReference>
<dbReference type="InterPro" id="IPR011008">
    <property type="entry name" value="Dimeric_a/b-barrel"/>
</dbReference>
<accession>A0ABV7EXH0</accession>
<dbReference type="RefSeq" id="WP_390324870.1">
    <property type="nucleotide sequence ID" value="NZ_JBHRTP010000002.1"/>
</dbReference>
<gene>
    <name evidence="2" type="ORF">ACFOFO_00575</name>
</gene>
<feature type="domain" description="EthD" evidence="1">
    <location>
        <begin position="13"/>
        <end position="86"/>
    </location>
</feature>
<dbReference type="NCBIfam" id="TIGR02118">
    <property type="entry name" value="EthD family reductase"/>
    <property type="match status" value="1"/>
</dbReference>
<keyword evidence="3" id="KW-1185">Reference proteome</keyword>
<organism evidence="2 3">
    <name type="scientific">Undibacterium arcticum</name>
    <dbReference type="NCBI Taxonomy" id="1762892"/>
    <lineage>
        <taxon>Bacteria</taxon>
        <taxon>Pseudomonadati</taxon>
        <taxon>Pseudomonadota</taxon>
        <taxon>Betaproteobacteria</taxon>
        <taxon>Burkholderiales</taxon>
        <taxon>Oxalobacteraceae</taxon>
        <taxon>Undibacterium</taxon>
    </lineage>
</organism>
<protein>
    <submittedName>
        <fullName evidence="2">EthD family reductase</fullName>
    </submittedName>
</protein>
<dbReference type="Proteomes" id="UP001595530">
    <property type="component" value="Unassembled WGS sequence"/>
</dbReference>
<evidence type="ECO:0000313" key="3">
    <source>
        <dbReference type="Proteomes" id="UP001595530"/>
    </source>
</evidence>
<sequence>MHKLLVLYPHPDDPQSFLDYYQKYHLPLASRLPGLICSSSGRPQGFGADTPEYFLIFEAQFANEKALFGALESPEGRAVAADVPNYSPKGATLLRLQVRE</sequence>
<dbReference type="InterPro" id="IPR009799">
    <property type="entry name" value="EthD_dom"/>
</dbReference>
<reference evidence="3" key="1">
    <citation type="journal article" date="2019" name="Int. J. Syst. Evol. Microbiol.">
        <title>The Global Catalogue of Microorganisms (GCM) 10K type strain sequencing project: providing services to taxonomists for standard genome sequencing and annotation.</title>
        <authorList>
            <consortium name="The Broad Institute Genomics Platform"/>
            <consortium name="The Broad Institute Genome Sequencing Center for Infectious Disease"/>
            <person name="Wu L."/>
            <person name="Ma J."/>
        </authorList>
    </citation>
    <scope>NUCLEOTIDE SEQUENCE [LARGE SCALE GENOMIC DNA]</scope>
    <source>
        <strain evidence="3">KCTC 42986</strain>
    </source>
</reference>
<proteinExistence type="predicted"/>